<proteinExistence type="predicted"/>
<sequence>MAVAAAAAAASNIERALIGSTLSTSVLAQASRHARAEAEFPASRLRGQIGRNG</sequence>
<protein>
    <submittedName>
        <fullName evidence="1">Uncharacterized protein</fullName>
    </submittedName>
</protein>
<evidence type="ECO:0000313" key="1">
    <source>
        <dbReference type="EMBL" id="QWG16392.1"/>
    </source>
</evidence>
<name>A0A975RQ23_9BRAD</name>
<dbReference type="KEGG" id="bsei:KMZ68_15330"/>
<accession>A0A975RQ23</accession>
<dbReference type="EMBL" id="CP076135">
    <property type="protein sequence ID" value="QWG16392.1"/>
    <property type="molecule type" value="Genomic_DNA"/>
</dbReference>
<dbReference type="AlphaFoldDB" id="A0A975RQ23"/>
<evidence type="ECO:0000313" key="2">
    <source>
        <dbReference type="Proteomes" id="UP000680805"/>
    </source>
</evidence>
<gene>
    <name evidence="1" type="ORF">KMZ68_15330</name>
</gene>
<organism evidence="1 2">
    <name type="scientific">Bradyrhizobium sediminis</name>
    <dbReference type="NCBI Taxonomy" id="2840469"/>
    <lineage>
        <taxon>Bacteria</taxon>
        <taxon>Pseudomonadati</taxon>
        <taxon>Pseudomonadota</taxon>
        <taxon>Alphaproteobacteria</taxon>
        <taxon>Hyphomicrobiales</taxon>
        <taxon>Nitrobacteraceae</taxon>
        <taxon>Bradyrhizobium</taxon>
    </lineage>
</organism>
<dbReference type="Proteomes" id="UP000680805">
    <property type="component" value="Chromosome"/>
</dbReference>
<reference evidence="1" key="1">
    <citation type="submission" date="2021-06" db="EMBL/GenBank/DDBJ databases">
        <title>Bradyrhizobium sp. S2-11-2 Genome sequencing.</title>
        <authorList>
            <person name="Jin L."/>
        </authorList>
    </citation>
    <scope>NUCLEOTIDE SEQUENCE</scope>
    <source>
        <strain evidence="1">S2-11-2</strain>
    </source>
</reference>